<organism evidence="1 2">
    <name type="scientific">Monosporascus ibericus</name>
    <dbReference type="NCBI Taxonomy" id="155417"/>
    <lineage>
        <taxon>Eukaryota</taxon>
        <taxon>Fungi</taxon>
        <taxon>Dikarya</taxon>
        <taxon>Ascomycota</taxon>
        <taxon>Pezizomycotina</taxon>
        <taxon>Sordariomycetes</taxon>
        <taxon>Xylariomycetidae</taxon>
        <taxon>Xylariales</taxon>
        <taxon>Xylariales incertae sedis</taxon>
        <taxon>Monosporascus</taxon>
    </lineage>
</organism>
<gene>
    <name evidence="1" type="ORF">DL764_000051</name>
</gene>
<protein>
    <submittedName>
        <fullName evidence="1">Uncharacterized protein</fullName>
    </submittedName>
</protein>
<dbReference type="OrthoDB" id="5352317at2759"/>
<dbReference type="EMBL" id="QJNU01000002">
    <property type="protein sequence ID" value="RYP11397.1"/>
    <property type="molecule type" value="Genomic_DNA"/>
</dbReference>
<evidence type="ECO:0000313" key="2">
    <source>
        <dbReference type="Proteomes" id="UP000293360"/>
    </source>
</evidence>
<comment type="caution">
    <text evidence="1">The sequence shown here is derived from an EMBL/GenBank/DDBJ whole genome shotgun (WGS) entry which is preliminary data.</text>
</comment>
<proteinExistence type="predicted"/>
<reference evidence="1 2" key="1">
    <citation type="submission" date="2018-06" db="EMBL/GenBank/DDBJ databases">
        <title>Complete Genomes of Monosporascus.</title>
        <authorList>
            <person name="Robinson A.J."/>
            <person name="Natvig D.O."/>
        </authorList>
    </citation>
    <scope>NUCLEOTIDE SEQUENCE [LARGE SCALE GENOMIC DNA]</scope>
    <source>
        <strain evidence="1 2">CBS 110550</strain>
    </source>
</reference>
<sequence>MPVGGGRGTVTDWCEHTVLSPGAGTPASSCGKDGLFTVTSGWSYVFGEDEGFMVLSVADYAARTIAFPSYRDRDVEDGAVVVPDKNCTVEVILA</sequence>
<dbReference type="AlphaFoldDB" id="A0A4Q4TYG5"/>
<evidence type="ECO:0000313" key="1">
    <source>
        <dbReference type="EMBL" id="RYP11397.1"/>
    </source>
</evidence>
<keyword evidence="2" id="KW-1185">Reference proteome</keyword>
<name>A0A4Q4TYG5_9PEZI</name>
<accession>A0A4Q4TYG5</accession>
<dbReference type="Proteomes" id="UP000293360">
    <property type="component" value="Unassembled WGS sequence"/>
</dbReference>